<evidence type="ECO:0008006" key="3">
    <source>
        <dbReference type="Google" id="ProtNLM"/>
    </source>
</evidence>
<organism evidence="1 2">
    <name type="scientific">Lithospermum erythrorhizon</name>
    <name type="common">Purple gromwell</name>
    <name type="synonym">Lithospermum officinale var. erythrorhizon</name>
    <dbReference type="NCBI Taxonomy" id="34254"/>
    <lineage>
        <taxon>Eukaryota</taxon>
        <taxon>Viridiplantae</taxon>
        <taxon>Streptophyta</taxon>
        <taxon>Embryophyta</taxon>
        <taxon>Tracheophyta</taxon>
        <taxon>Spermatophyta</taxon>
        <taxon>Magnoliopsida</taxon>
        <taxon>eudicotyledons</taxon>
        <taxon>Gunneridae</taxon>
        <taxon>Pentapetalae</taxon>
        <taxon>asterids</taxon>
        <taxon>lamiids</taxon>
        <taxon>Boraginales</taxon>
        <taxon>Boraginaceae</taxon>
        <taxon>Boraginoideae</taxon>
        <taxon>Lithospermeae</taxon>
        <taxon>Lithospermum</taxon>
    </lineage>
</organism>
<dbReference type="PANTHER" id="PTHR48475">
    <property type="entry name" value="RIBONUCLEASE H"/>
    <property type="match status" value="1"/>
</dbReference>
<evidence type="ECO:0000313" key="2">
    <source>
        <dbReference type="Proteomes" id="UP001454036"/>
    </source>
</evidence>
<gene>
    <name evidence="1" type="ORF">LIER_16400</name>
</gene>
<reference evidence="1 2" key="1">
    <citation type="submission" date="2024-01" db="EMBL/GenBank/DDBJ databases">
        <title>The complete chloroplast genome sequence of Lithospermum erythrorhizon: insights into the phylogenetic relationship among Boraginaceae species and the maternal lineages of purple gromwells.</title>
        <authorList>
            <person name="Okada T."/>
            <person name="Watanabe K."/>
        </authorList>
    </citation>
    <scope>NUCLEOTIDE SEQUENCE [LARGE SCALE GENOMIC DNA]</scope>
</reference>
<dbReference type="GO" id="GO:0003676">
    <property type="term" value="F:nucleic acid binding"/>
    <property type="evidence" value="ECO:0007669"/>
    <property type="project" value="InterPro"/>
</dbReference>
<dbReference type="AlphaFoldDB" id="A0AAV3Q6I1"/>
<dbReference type="Proteomes" id="UP001454036">
    <property type="component" value="Unassembled WGS sequence"/>
</dbReference>
<dbReference type="PANTHER" id="PTHR48475:SF2">
    <property type="entry name" value="RIBONUCLEASE H"/>
    <property type="match status" value="1"/>
</dbReference>
<evidence type="ECO:0000313" key="1">
    <source>
        <dbReference type="EMBL" id="GAA0159682.1"/>
    </source>
</evidence>
<name>A0AAV3Q6I1_LITER</name>
<dbReference type="Gene3D" id="3.30.420.10">
    <property type="entry name" value="Ribonuclease H-like superfamily/Ribonuclease H"/>
    <property type="match status" value="1"/>
</dbReference>
<dbReference type="InterPro" id="IPR036397">
    <property type="entry name" value="RNaseH_sf"/>
</dbReference>
<keyword evidence="2" id="KW-1185">Reference proteome</keyword>
<accession>A0AAV3Q6I1</accession>
<proteinExistence type="predicted"/>
<comment type="caution">
    <text evidence="1">The sequence shown here is derived from an EMBL/GenBank/DDBJ whole genome shotgun (WGS) entry which is preliminary data.</text>
</comment>
<protein>
    <recommendedName>
        <fullName evidence="3">RNase H type-1 domain-containing protein</fullName>
    </recommendedName>
</protein>
<sequence length="122" mass="14278">MDQIKGVCGVKKETLIKYHEKIVTMAKGIEQTLFEHAPRAQNEEADRLSQLATTYYHELQKEVYIKLRDHPAYEEKGLCTVLEEPNDWRTPIARYLASGQLSSDKLEATKTQKRSYKFHMYQ</sequence>
<dbReference type="EMBL" id="BAABME010003660">
    <property type="protein sequence ID" value="GAA0159682.1"/>
    <property type="molecule type" value="Genomic_DNA"/>
</dbReference>